<reference evidence="6" key="1">
    <citation type="submission" date="2025-08" db="UniProtKB">
        <authorList>
            <consortium name="RefSeq"/>
        </authorList>
    </citation>
    <scope>IDENTIFICATION</scope>
</reference>
<dbReference type="RefSeq" id="XP_013207948.1">
    <property type="nucleotide sequence ID" value="XM_013352494.2"/>
</dbReference>
<feature type="compositionally biased region" description="Basic and acidic residues" evidence="1">
    <location>
        <begin position="492"/>
        <end position="504"/>
    </location>
</feature>
<dbReference type="Pfam" id="PF09294">
    <property type="entry name" value="Interfer-bind"/>
    <property type="match status" value="1"/>
</dbReference>
<feature type="compositionally biased region" description="Acidic residues" evidence="1">
    <location>
        <begin position="529"/>
        <end position="546"/>
    </location>
</feature>
<keyword evidence="2" id="KW-1133">Transmembrane helix</keyword>
<dbReference type="Pfam" id="PF01108">
    <property type="entry name" value="Tissue_fac"/>
    <property type="match status" value="1"/>
</dbReference>
<keyword evidence="2" id="KW-0472">Membrane</keyword>
<feature type="compositionally biased region" description="Basic and acidic residues" evidence="1">
    <location>
        <begin position="428"/>
        <end position="443"/>
    </location>
</feature>
<dbReference type="InterPro" id="IPR013783">
    <property type="entry name" value="Ig-like_fold"/>
</dbReference>
<dbReference type="InterPro" id="IPR015373">
    <property type="entry name" value="Interferon/interleukin_rcp_dom"/>
</dbReference>
<dbReference type="InterPro" id="IPR003961">
    <property type="entry name" value="FN3_dom"/>
</dbReference>
<feature type="region of interest" description="Disordered" evidence="1">
    <location>
        <begin position="492"/>
        <end position="553"/>
    </location>
</feature>
<dbReference type="InterPro" id="IPR036116">
    <property type="entry name" value="FN3_sf"/>
</dbReference>
<keyword evidence="2" id="KW-0812">Transmembrane</keyword>
<feature type="domain" description="Interferon/interleukin receptor" evidence="4">
    <location>
        <begin position="162"/>
        <end position="262"/>
    </location>
</feature>
<evidence type="ECO:0000256" key="1">
    <source>
        <dbReference type="SAM" id="MobiDB-lite"/>
    </source>
</evidence>
<sequence>MQLSRCESRGRTYRLTRMLSNRAFSTVSFCNLCLAVCMILQFGSPSAFVAAAEETYENITEYPRESCTVNLILQNFRLVLSLELENKSLPPTHFTFWNAIMSETEAPKVLENCRNITEPSCDVTDKWNGAHETYVLIVVIYRGDSMPSYCDSSVTDLDIRPEPPEFEIIGFMDHINVTVKFPPVTPKIYGESIWEVLGSKSFVIEERAGENMKTHNPKMDNPTGNFTYVLRDLLPQTNYCVSVYFKAGRMEDTIKSPFKCTLLPPGQEAGLSDSATVGIIAVCFITMSTISFIILLKRIGCICLKNSFPNALNLHNILYWIFPEVPPSEAVDKLEIIPTNKKKKVWNYDYGDESDSDEEEVPKASATGYTTHGLMGRLPHPASDSSANPQEAQLEEGSAAEESDEAGARADAMAELPTEAEVGSGLRPSEDRSGPYERKERGIQDSFPGDDSSSVNGPGDKVIFNVNLNSVFLRALHDDPEEASEVLSLAEDTGHLDEAPHRTESGLLMPGSDSTQLSQPGISSQVLWTEDESSETTDSSDSDADLGDGYIMR</sequence>
<accession>A0ABM1ATF5</accession>
<name>A0ABM1ATF5_MICOH</name>
<dbReference type="PANTHER" id="PTHR20859:SF84">
    <property type="entry name" value="INTERFERON ALPHA_BETA RECEPTOR 2"/>
    <property type="match status" value="1"/>
</dbReference>
<keyword evidence="5" id="KW-1185">Reference proteome</keyword>
<evidence type="ECO:0000259" key="3">
    <source>
        <dbReference type="Pfam" id="PF01108"/>
    </source>
</evidence>
<protein>
    <submittedName>
        <fullName evidence="6">Interferon alpha/beta receptor 2</fullName>
    </submittedName>
</protein>
<organism evidence="5 6">
    <name type="scientific">Microtus ochrogaster</name>
    <name type="common">Prairie vole</name>
    <dbReference type="NCBI Taxonomy" id="79684"/>
    <lineage>
        <taxon>Eukaryota</taxon>
        <taxon>Metazoa</taxon>
        <taxon>Chordata</taxon>
        <taxon>Craniata</taxon>
        <taxon>Vertebrata</taxon>
        <taxon>Euteleostomi</taxon>
        <taxon>Mammalia</taxon>
        <taxon>Eutheria</taxon>
        <taxon>Euarchontoglires</taxon>
        <taxon>Glires</taxon>
        <taxon>Rodentia</taxon>
        <taxon>Myomorpha</taxon>
        <taxon>Muroidea</taxon>
        <taxon>Cricetidae</taxon>
        <taxon>Arvicolinae</taxon>
        <taxon>Microtus</taxon>
    </lineage>
</organism>
<dbReference type="SUPFAM" id="SSF49265">
    <property type="entry name" value="Fibronectin type III"/>
    <property type="match status" value="2"/>
</dbReference>
<evidence type="ECO:0000259" key="4">
    <source>
        <dbReference type="Pfam" id="PF09294"/>
    </source>
</evidence>
<evidence type="ECO:0000313" key="5">
    <source>
        <dbReference type="Proteomes" id="UP000694915"/>
    </source>
</evidence>
<feature type="region of interest" description="Disordered" evidence="1">
    <location>
        <begin position="369"/>
        <end position="458"/>
    </location>
</feature>
<proteinExistence type="predicted"/>
<dbReference type="Gene3D" id="2.60.40.10">
    <property type="entry name" value="Immunoglobulins"/>
    <property type="match status" value="2"/>
</dbReference>
<evidence type="ECO:0000313" key="6">
    <source>
        <dbReference type="RefSeq" id="XP_013207948.1"/>
    </source>
</evidence>
<feature type="compositionally biased region" description="Polar residues" evidence="1">
    <location>
        <begin position="512"/>
        <end position="527"/>
    </location>
</feature>
<evidence type="ECO:0000256" key="2">
    <source>
        <dbReference type="SAM" id="Phobius"/>
    </source>
</evidence>
<dbReference type="PANTHER" id="PTHR20859">
    <property type="entry name" value="INTERFERON/INTERLEUKIN RECEPTOR"/>
    <property type="match status" value="1"/>
</dbReference>
<dbReference type="GeneID" id="101994241"/>
<dbReference type="InterPro" id="IPR050650">
    <property type="entry name" value="Type-II_Cytokine-TF_Rcpt"/>
</dbReference>
<dbReference type="Proteomes" id="UP000694915">
    <property type="component" value="Chromosome 2"/>
</dbReference>
<gene>
    <name evidence="6" type="primary">Ifnar2</name>
</gene>
<feature type="domain" description="Fibronectin type-III" evidence="3">
    <location>
        <begin position="57"/>
        <end position="145"/>
    </location>
</feature>
<feature type="transmembrane region" description="Helical" evidence="2">
    <location>
        <begin position="275"/>
        <end position="296"/>
    </location>
</feature>
<keyword evidence="6" id="KW-0675">Receptor</keyword>